<dbReference type="EMBL" id="JAINUF010000024">
    <property type="protein sequence ID" value="KAJ8333015.1"/>
    <property type="molecule type" value="Genomic_DNA"/>
</dbReference>
<gene>
    <name evidence="2" type="ORF">SKAU_G00419110</name>
</gene>
<dbReference type="Proteomes" id="UP001152622">
    <property type="component" value="Chromosome 24"/>
</dbReference>
<feature type="compositionally biased region" description="Basic residues" evidence="1">
    <location>
        <begin position="47"/>
        <end position="63"/>
    </location>
</feature>
<feature type="region of interest" description="Disordered" evidence="1">
    <location>
        <begin position="44"/>
        <end position="63"/>
    </location>
</feature>
<sequence length="97" mass="10966">MWPVLFSACLYQDTEIIASVKAARDHLGALFVLYQGAWEGPDNRCGEKRHRTAPKRRQRAKRGRDKYALEFRRFVTSSQRGGANDCGTVVTLSNHNG</sequence>
<comment type="caution">
    <text evidence="2">The sequence shown here is derived from an EMBL/GenBank/DDBJ whole genome shotgun (WGS) entry which is preliminary data.</text>
</comment>
<proteinExistence type="predicted"/>
<evidence type="ECO:0000313" key="2">
    <source>
        <dbReference type="EMBL" id="KAJ8333015.1"/>
    </source>
</evidence>
<evidence type="ECO:0000313" key="3">
    <source>
        <dbReference type="Proteomes" id="UP001152622"/>
    </source>
</evidence>
<accession>A0A9Q1IA68</accession>
<evidence type="ECO:0000256" key="1">
    <source>
        <dbReference type="SAM" id="MobiDB-lite"/>
    </source>
</evidence>
<reference evidence="2" key="1">
    <citation type="journal article" date="2023" name="Science">
        <title>Genome structures resolve the early diversification of teleost fishes.</title>
        <authorList>
            <person name="Parey E."/>
            <person name="Louis A."/>
            <person name="Montfort J."/>
            <person name="Bouchez O."/>
            <person name="Roques C."/>
            <person name="Iampietro C."/>
            <person name="Lluch J."/>
            <person name="Castinel A."/>
            <person name="Donnadieu C."/>
            <person name="Desvignes T."/>
            <person name="Floi Bucao C."/>
            <person name="Jouanno E."/>
            <person name="Wen M."/>
            <person name="Mejri S."/>
            <person name="Dirks R."/>
            <person name="Jansen H."/>
            <person name="Henkel C."/>
            <person name="Chen W.J."/>
            <person name="Zahm M."/>
            <person name="Cabau C."/>
            <person name="Klopp C."/>
            <person name="Thompson A.W."/>
            <person name="Robinson-Rechavi M."/>
            <person name="Braasch I."/>
            <person name="Lecointre G."/>
            <person name="Bobe J."/>
            <person name="Postlethwait J.H."/>
            <person name="Berthelot C."/>
            <person name="Roest Crollius H."/>
            <person name="Guiguen Y."/>
        </authorList>
    </citation>
    <scope>NUCLEOTIDE SEQUENCE</scope>
    <source>
        <strain evidence="2">WJC10195</strain>
    </source>
</reference>
<organism evidence="2 3">
    <name type="scientific">Synaphobranchus kaupii</name>
    <name type="common">Kaup's arrowtooth eel</name>
    <dbReference type="NCBI Taxonomy" id="118154"/>
    <lineage>
        <taxon>Eukaryota</taxon>
        <taxon>Metazoa</taxon>
        <taxon>Chordata</taxon>
        <taxon>Craniata</taxon>
        <taxon>Vertebrata</taxon>
        <taxon>Euteleostomi</taxon>
        <taxon>Actinopterygii</taxon>
        <taxon>Neopterygii</taxon>
        <taxon>Teleostei</taxon>
        <taxon>Anguilliformes</taxon>
        <taxon>Synaphobranchidae</taxon>
        <taxon>Synaphobranchus</taxon>
    </lineage>
</organism>
<dbReference type="AlphaFoldDB" id="A0A9Q1IA68"/>
<name>A0A9Q1IA68_SYNKA</name>
<keyword evidence="3" id="KW-1185">Reference proteome</keyword>
<protein>
    <submittedName>
        <fullName evidence="2">Uncharacterized protein</fullName>
    </submittedName>
</protein>